<protein>
    <submittedName>
        <fullName evidence="1">Uncharacterized protein</fullName>
    </submittedName>
</protein>
<gene>
    <name evidence="1" type="ORF">VNO77_15719</name>
</gene>
<keyword evidence="2" id="KW-1185">Reference proteome</keyword>
<name>A0AAN9LZS5_CANGL</name>
<dbReference type="EMBL" id="JAYMYQ010000003">
    <property type="protein sequence ID" value="KAK7345177.1"/>
    <property type="molecule type" value="Genomic_DNA"/>
</dbReference>
<accession>A0AAN9LZS5</accession>
<proteinExistence type="predicted"/>
<reference evidence="1 2" key="1">
    <citation type="submission" date="2024-01" db="EMBL/GenBank/DDBJ databases">
        <title>The genomes of 5 underutilized Papilionoideae crops provide insights into root nodulation and disease resistanc.</title>
        <authorList>
            <person name="Jiang F."/>
        </authorList>
    </citation>
    <scope>NUCLEOTIDE SEQUENCE [LARGE SCALE GENOMIC DNA]</scope>
    <source>
        <strain evidence="1">LVBAO_FW01</strain>
        <tissue evidence="1">Leaves</tissue>
    </source>
</reference>
<organism evidence="1 2">
    <name type="scientific">Canavalia gladiata</name>
    <name type="common">Sword bean</name>
    <name type="synonym">Dolichos gladiatus</name>
    <dbReference type="NCBI Taxonomy" id="3824"/>
    <lineage>
        <taxon>Eukaryota</taxon>
        <taxon>Viridiplantae</taxon>
        <taxon>Streptophyta</taxon>
        <taxon>Embryophyta</taxon>
        <taxon>Tracheophyta</taxon>
        <taxon>Spermatophyta</taxon>
        <taxon>Magnoliopsida</taxon>
        <taxon>eudicotyledons</taxon>
        <taxon>Gunneridae</taxon>
        <taxon>Pentapetalae</taxon>
        <taxon>rosids</taxon>
        <taxon>fabids</taxon>
        <taxon>Fabales</taxon>
        <taxon>Fabaceae</taxon>
        <taxon>Papilionoideae</taxon>
        <taxon>50 kb inversion clade</taxon>
        <taxon>NPAAA clade</taxon>
        <taxon>indigoferoid/millettioid clade</taxon>
        <taxon>Phaseoleae</taxon>
        <taxon>Canavalia</taxon>
    </lineage>
</organism>
<dbReference type="Proteomes" id="UP001367508">
    <property type="component" value="Unassembled WGS sequence"/>
</dbReference>
<dbReference type="AlphaFoldDB" id="A0AAN9LZS5"/>
<comment type="caution">
    <text evidence="1">The sequence shown here is derived from an EMBL/GenBank/DDBJ whole genome shotgun (WGS) entry which is preliminary data.</text>
</comment>
<evidence type="ECO:0000313" key="1">
    <source>
        <dbReference type="EMBL" id="KAK7345177.1"/>
    </source>
</evidence>
<sequence>MLLNTQSHATLHEEIQQLVFPGVHNFNLMIESAAPRNLRHQATLAGQPQSSQFLAIQGTRNVVSSPFNGASASSFLLLSLNLSLCSSLGEEATQIPPPPGLVLLPTFLLLRLLPLSNP</sequence>
<evidence type="ECO:0000313" key="2">
    <source>
        <dbReference type="Proteomes" id="UP001367508"/>
    </source>
</evidence>